<dbReference type="Proteomes" id="UP000586827">
    <property type="component" value="Unassembled WGS sequence"/>
</dbReference>
<comment type="caution">
    <text evidence="2">The sequence shown here is derived from an EMBL/GenBank/DDBJ whole genome shotgun (WGS) entry which is preliminary data.</text>
</comment>
<dbReference type="RefSeq" id="WP_067527133.1">
    <property type="nucleotide sequence ID" value="NZ_JABELX010000019.1"/>
</dbReference>
<keyword evidence="1" id="KW-1133">Transmembrane helix</keyword>
<protein>
    <submittedName>
        <fullName evidence="2">Uncharacterized protein</fullName>
    </submittedName>
</protein>
<keyword evidence="3" id="KW-1185">Reference proteome</keyword>
<evidence type="ECO:0000313" key="3">
    <source>
        <dbReference type="Proteomes" id="UP000586827"/>
    </source>
</evidence>
<proteinExistence type="predicted"/>
<keyword evidence="1" id="KW-0812">Transmembrane</keyword>
<name>A0A849CFA9_9NOCA</name>
<evidence type="ECO:0000313" key="2">
    <source>
        <dbReference type="EMBL" id="NNH75177.1"/>
    </source>
</evidence>
<reference evidence="2 3" key="1">
    <citation type="submission" date="2020-05" db="EMBL/GenBank/DDBJ databases">
        <title>MicrobeNet Type strains.</title>
        <authorList>
            <person name="Nicholson A.C."/>
        </authorList>
    </citation>
    <scope>NUCLEOTIDE SEQUENCE [LARGE SCALE GENOMIC DNA]</scope>
    <source>
        <strain evidence="2 3">JCM 3224</strain>
    </source>
</reference>
<accession>A0A849CFA9</accession>
<keyword evidence="1" id="KW-0472">Membrane</keyword>
<evidence type="ECO:0000256" key="1">
    <source>
        <dbReference type="SAM" id="Phobius"/>
    </source>
</evidence>
<gene>
    <name evidence="2" type="ORF">HLB23_35910</name>
</gene>
<organism evidence="2 3">
    <name type="scientific">Nocardia uniformis</name>
    <dbReference type="NCBI Taxonomy" id="53432"/>
    <lineage>
        <taxon>Bacteria</taxon>
        <taxon>Bacillati</taxon>
        <taxon>Actinomycetota</taxon>
        <taxon>Actinomycetes</taxon>
        <taxon>Mycobacteriales</taxon>
        <taxon>Nocardiaceae</taxon>
        <taxon>Nocardia</taxon>
    </lineage>
</organism>
<feature type="transmembrane region" description="Helical" evidence="1">
    <location>
        <begin position="12"/>
        <end position="34"/>
    </location>
</feature>
<feature type="transmembrane region" description="Helical" evidence="1">
    <location>
        <begin position="46"/>
        <end position="64"/>
    </location>
</feature>
<dbReference type="EMBL" id="JABELX010000019">
    <property type="protein sequence ID" value="NNH75177.1"/>
    <property type="molecule type" value="Genomic_DNA"/>
</dbReference>
<dbReference type="AlphaFoldDB" id="A0A849CFA9"/>
<sequence>MKDPRWLDIPGNVTRLVYALAGIGVVLFLADLVYVKHPHFGVERVFGFYGLFGFGVSFALVLVAKQLRRVLRRDEDYYEPGDDDAR</sequence>